<keyword evidence="1" id="KW-0472">Membrane</keyword>
<dbReference type="PANTHER" id="PTHR44269:SF1">
    <property type="entry name" value="DEHYDROGENASE_REDUCTASE SDR FAMILY MEMBER 7"/>
    <property type="match status" value="1"/>
</dbReference>
<evidence type="ECO:0000313" key="2">
    <source>
        <dbReference type="EMBL" id="MPC19033.1"/>
    </source>
</evidence>
<dbReference type="Pfam" id="PF00106">
    <property type="entry name" value="adh_short"/>
    <property type="match status" value="1"/>
</dbReference>
<proteinExistence type="predicted"/>
<dbReference type="OrthoDB" id="47007at2759"/>
<dbReference type="SUPFAM" id="SSF51735">
    <property type="entry name" value="NAD(P)-binding Rossmann-fold domains"/>
    <property type="match status" value="1"/>
</dbReference>
<dbReference type="Proteomes" id="UP000324222">
    <property type="component" value="Unassembled WGS sequence"/>
</dbReference>
<evidence type="ECO:0000256" key="1">
    <source>
        <dbReference type="SAM" id="Phobius"/>
    </source>
</evidence>
<evidence type="ECO:0000313" key="3">
    <source>
        <dbReference type="Proteomes" id="UP000324222"/>
    </source>
</evidence>
<gene>
    <name evidence="2" type="primary">DHRS7_1</name>
    <name evidence="2" type="ORF">E2C01_011938</name>
</gene>
<dbReference type="InterPro" id="IPR036291">
    <property type="entry name" value="NAD(P)-bd_dom_sf"/>
</dbReference>
<keyword evidence="3" id="KW-1185">Reference proteome</keyword>
<sequence>MSIKSNHTEHSRCSSPCGDSEAARMVDWFLATCVLGGAMTLAGCVTLGVCVCILLFLAFIRFAIVPLDCDAVLKFHEVFGKQPESLKGKVVWITGASSGIGAALAVRLARAGARLALSARSVEKLNSVRQQCLVSIVIMFLKSESMRVVVCRGWWCLPVLPPGDCSGSM</sequence>
<dbReference type="EMBL" id="VSRR010000733">
    <property type="protein sequence ID" value="MPC19033.1"/>
    <property type="molecule type" value="Genomic_DNA"/>
</dbReference>
<organism evidence="2 3">
    <name type="scientific">Portunus trituberculatus</name>
    <name type="common">Swimming crab</name>
    <name type="synonym">Neptunus trituberculatus</name>
    <dbReference type="NCBI Taxonomy" id="210409"/>
    <lineage>
        <taxon>Eukaryota</taxon>
        <taxon>Metazoa</taxon>
        <taxon>Ecdysozoa</taxon>
        <taxon>Arthropoda</taxon>
        <taxon>Crustacea</taxon>
        <taxon>Multicrustacea</taxon>
        <taxon>Malacostraca</taxon>
        <taxon>Eumalacostraca</taxon>
        <taxon>Eucarida</taxon>
        <taxon>Decapoda</taxon>
        <taxon>Pleocyemata</taxon>
        <taxon>Brachyura</taxon>
        <taxon>Eubrachyura</taxon>
        <taxon>Portunoidea</taxon>
        <taxon>Portunidae</taxon>
        <taxon>Portuninae</taxon>
        <taxon>Portunus</taxon>
    </lineage>
</organism>
<dbReference type="InterPro" id="IPR053011">
    <property type="entry name" value="SDR_family_member_7"/>
</dbReference>
<reference evidence="2 3" key="1">
    <citation type="submission" date="2019-05" db="EMBL/GenBank/DDBJ databases">
        <title>Another draft genome of Portunus trituberculatus and its Hox gene families provides insights of decapod evolution.</title>
        <authorList>
            <person name="Jeong J.-H."/>
            <person name="Song I."/>
            <person name="Kim S."/>
            <person name="Choi T."/>
            <person name="Kim D."/>
            <person name="Ryu S."/>
            <person name="Kim W."/>
        </authorList>
    </citation>
    <scope>NUCLEOTIDE SEQUENCE [LARGE SCALE GENOMIC DNA]</scope>
    <source>
        <tissue evidence="2">Muscle</tissue>
    </source>
</reference>
<feature type="transmembrane region" description="Helical" evidence="1">
    <location>
        <begin position="28"/>
        <end position="57"/>
    </location>
</feature>
<dbReference type="PANTHER" id="PTHR44269">
    <property type="entry name" value="DEHYDROGENASE/REDUCTASE SDR FAMILY MEMBER 7-RELATED"/>
    <property type="match status" value="1"/>
</dbReference>
<keyword evidence="1" id="KW-0812">Transmembrane</keyword>
<comment type="caution">
    <text evidence="2">The sequence shown here is derived from an EMBL/GenBank/DDBJ whole genome shotgun (WGS) entry which is preliminary data.</text>
</comment>
<protein>
    <submittedName>
        <fullName evidence="2">Dehydrogenase/reductase SDR family member 7</fullName>
    </submittedName>
</protein>
<accession>A0A5B7DCL0</accession>
<name>A0A5B7DCL0_PORTR</name>
<dbReference type="AlphaFoldDB" id="A0A5B7DCL0"/>
<keyword evidence="1" id="KW-1133">Transmembrane helix</keyword>
<dbReference type="InterPro" id="IPR002347">
    <property type="entry name" value="SDR_fam"/>
</dbReference>
<dbReference type="Gene3D" id="3.40.50.720">
    <property type="entry name" value="NAD(P)-binding Rossmann-like Domain"/>
    <property type="match status" value="1"/>
</dbReference>